<evidence type="ECO:0000313" key="4">
    <source>
        <dbReference type="Proteomes" id="UP001152607"/>
    </source>
</evidence>
<keyword evidence="4" id="KW-1185">Reference proteome</keyword>
<feature type="region of interest" description="Disordered" evidence="1">
    <location>
        <begin position="188"/>
        <end position="232"/>
    </location>
</feature>
<keyword evidence="2" id="KW-1133">Transmembrane helix</keyword>
<dbReference type="EMBL" id="CAOQHR010000011">
    <property type="protein sequence ID" value="CAI6340884.1"/>
    <property type="molecule type" value="Genomic_DNA"/>
</dbReference>
<accession>A0A9W4US78</accession>
<comment type="caution">
    <text evidence="3">The sequence shown here is derived from an EMBL/GenBank/DDBJ whole genome shotgun (WGS) entry which is preliminary data.</text>
</comment>
<organism evidence="3 4">
    <name type="scientific">Periconia digitata</name>
    <dbReference type="NCBI Taxonomy" id="1303443"/>
    <lineage>
        <taxon>Eukaryota</taxon>
        <taxon>Fungi</taxon>
        <taxon>Dikarya</taxon>
        <taxon>Ascomycota</taxon>
        <taxon>Pezizomycotina</taxon>
        <taxon>Dothideomycetes</taxon>
        <taxon>Pleosporomycetidae</taxon>
        <taxon>Pleosporales</taxon>
        <taxon>Massarineae</taxon>
        <taxon>Periconiaceae</taxon>
        <taxon>Periconia</taxon>
    </lineage>
</organism>
<evidence type="ECO:0000256" key="2">
    <source>
        <dbReference type="SAM" id="Phobius"/>
    </source>
</evidence>
<evidence type="ECO:0000313" key="3">
    <source>
        <dbReference type="EMBL" id="CAI6340884.1"/>
    </source>
</evidence>
<keyword evidence="2" id="KW-0812">Transmembrane</keyword>
<reference evidence="3" key="1">
    <citation type="submission" date="2023-01" db="EMBL/GenBank/DDBJ databases">
        <authorList>
            <person name="Van Ghelder C."/>
            <person name="Rancurel C."/>
        </authorList>
    </citation>
    <scope>NUCLEOTIDE SEQUENCE</scope>
    <source>
        <strain evidence="3">CNCM I-4278</strain>
    </source>
</reference>
<feature type="transmembrane region" description="Helical" evidence="2">
    <location>
        <begin position="35"/>
        <end position="60"/>
    </location>
</feature>
<name>A0A9W4US78_9PLEO</name>
<feature type="transmembrane region" description="Helical" evidence="2">
    <location>
        <begin position="154"/>
        <end position="179"/>
    </location>
</feature>
<gene>
    <name evidence="3" type="ORF">PDIGIT_LOCUS14070</name>
</gene>
<dbReference type="AlphaFoldDB" id="A0A9W4US78"/>
<dbReference type="Proteomes" id="UP001152607">
    <property type="component" value="Unassembled WGS sequence"/>
</dbReference>
<dbReference type="OrthoDB" id="3647at2759"/>
<keyword evidence="2" id="KW-0472">Membrane</keyword>
<evidence type="ECO:0000256" key="1">
    <source>
        <dbReference type="SAM" id="MobiDB-lite"/>
    </source>
</evidence>
<protein>
    <submittedName>
        <fullName evidence="3">Uncharacterized protein</fullName>
    </submittedName>
</protein>
<proteinExistence type="predicted"/>
<sequence length="232" mass="26551">MGIPYSREINAAFEQVTPLVAAGFKVLRTTKNISILLAIIQVLTVLLMFLVFLALVALMYCVNPDLEFEKKRGLLIMYDEHNLAARTSNPHNTSLEKIRKPHLHHSSHCQTFQPPRKGETEPLSANLSLLRPNAQHERRELITPFLRSLANLTLYSILKFILGTVFTFTISGVTTWYFFMLERERKSLEHEGNEDADEALKELDGKEKKKKKNEKEDGKKGKGKGEEEEDKK</sequence>